<keyword evidence="1" id="KW-0472">Membrane</keyword>
<proteinExistence type="predicted"/>
<keyword evidence="3" id="KW-1185">Reference proteome</keyword>
<name>A0AA37V5U2_9BACT</name>
<feature type="transmembrane region" description="Helical" evidence="1">
    <location>
        <begin position="6"/>
        <end position="30"/>
    </location>
</feature>
<dbReference type="AlphaFoldDB" id="A0AA37V5U2"/>
<organism evidence="2 3">
    <name type="scientific">Roseisolibacter agri</name>
    <dbReference type="NCBI Taxonomy" id="2014610"/>
    <lineage>
        <taxon>Bacteria</taxon>
        <taxon>Pseudomonadati</taxon>
        <taxon>Gemmatimonadota</taxon>
        <taxon>Gemmatimonadia</taxon>
        <taxon>Gemmatimonadales</taxon>
        <taxon>Gemmatimonadaceae</taxon>
        <taxon>Roseisolibacter</taxon>
    </lineage>
</organism>
<dbReference type="EMBL" id="BRXS01000002">
    <property type="protein sequence ID" value="GLC24551.1"/>
    <property type="molecule type" value="Genomic_DNA"/>
</dbReference>
<dbReference type="Proteomes" id="UP001161325">
    <property type="component" value="Unassembled WGS sequence"/>
</dbReference>
<dbReference type="RefSeq" id="WP_284348999.1">
    <property type="nucleotide sequence ID" value="NZ_BRXS01000002.1"/>
</dbReference>
<sequence length="99" mass="10996">MSDAAIFIGVFGGLFVLRIIAATVFFLLLLPEGDRCLNCDAPTLRVQPAFWHRWVPWLRPSWCMECGWKGWLRSGALTPVATTPPALPTPGSLSKQVDR</sequence>
<reference evidence="2" key="1">
    <citation type="submission" date="2022-08" db="EMBL/GenBank/DDBJ databases">
        <title>Draft genome sequencing of Roseisolibacter agri AW1220.</title>
        <authorList>
            <person name="Tobiishi Y."/>
            <person name="Tonouchi A."/>
        </authorList>
    </citation>
    <scope>NUCLEOTIDE SEQUENCE</scope>
    <source>
        <strain evidence="2">AW1220</strain>
    </source>
</reference>
<keyword evidence="1" id="KW-0812">Transmembrane</keyword>
<protein>
    <submittedName>
        <fullName evidence="2">Uncharacterized protein</fullName>
    </submittedName>
</protein>
<evidence type="ECO:0000313" key="2">
    <source>
        <dbReference type="EMBL" id="GLC24551.1"/>
    </source>
</evidence>
<keyword evidence="1" id="KW-1133">Transmembrane helix</keyword>
<comment type="caution">
    <text evidence="2">The sequence shown here is derived from an EMBL/GenBank/DDBJ whole genome shotgun (WGS) entry which is preliminary data.</text>
</comment>
<accession>A0AA37V5U2</accession>
<evidence type="ECO:0000313" key="3">
    <source>
        <dbReference type="Proteomes" id="UP001161325"/>
    </source>
</evidence>
<gene>
    <name evidence="2" type="ORF">rosag_10640</name>
</gene>
<evidence type="ECO:0000256" key="1">
    <source>
        <dbReference type="SAM" id="Phobius"/>
    </source>
</evidence>